<dbReference type="OrthoDB" id="9798386at2"/>
<organism evidence="9 10">
    <name type="scientific">Thermus arciformis</name>
    <dbReference type="NCBI Taxonomy" id="482827"/>
    <lineage>
        <taxon>Bacteria</taxon>
        <taxon>Thermotogati</taxon>
        <taxon>Deinococcota</taxon>
        <taxon>Deinococci</taxon>
        <taxon>Thermales</taxon>
        <taxon>Thermaceae</taxon>
        <taxon>Thermus</taxon>
    </lineage>
</organism>
<evidence type="ECO:0000256" key="6">
    <source>
        <dbReference type="RuleBase" id="RU003355"/>
    </source>
</evidence>
<dbReference type="InterPro" id="IPR000209">
    <property type="entry name" value="Peptidase_S8/S53_dom"/>
</dbReference>
<name>A0A1G7K2X2_9DEIN</name>
<keyword evidence="10" id="KW-1185">Reference proteome</keyword>
<accession>A0A1G7K2X2</accession>
<evidence type="ECO:0000256" key="2">
    <source>
        <dbReference type="ARBA" id="ARBA00022670"/>
    </source>
</evidence>
<dbReference type="STRING" id="482827.SAMN04488243_14016"/>
<feature type="active site" description="Charge relay system" evidence="5">
    <location>
        <position position="325"/>
    </location>
</feature>
<feature type="domain" description="Fervidolysin-like N-terminal prodomain" evidence="8">
    <location>
        <begin position="34"/>
        <end position="91"/>
    </location>
</feature>
<dbReference type="InterPro" id="IPR054399">
    <property type="entry name" value="Fervidolysin-like_N_prodom"/>
</dbReference>
<dbReference type="SUPFAM" id="SSF52743">
    <property type="entry name" value="Subtilisin-like"/>
    <property type="match status" value="1"/>
</dbReference>
<evidence type="ECO:0000313" key="9">
    <source>
        <dbReference type="EMBL" id="SDF31452.1"/>
    </source>
</evidence>
<dbReference type="RefSeq" id="WP_093008455.1">
    <property type="nucleotide sequence ID" value="NZ_FNBC01000040.1"/>
</dbReference>
<dbReference type="GO" id="GO:0006508">
    <property type="term" value="P:proteolysis"/>
    <property type="evidence" value="ECO:0007669"/>
    <property type="project" value="UniProtKB-KW"/>
</dbReference>
<sequence length="457" mass="48308">MRRWGWLLLVALAACGGPRLPSHEGKGTSAPSLLVLGYETEAQVEAAARALGAREVVRLEALRAAQLRLPDALPLAEAKERLRPLGLRYVEEAAARDYRPLPDGLQPQGVSPYAWHLEAVRAEEAWGVSTGAGVQVAVLDTGVDATHPALRGRVLEGLDAATGLPLPPEADESQGEMHGTHVAGLVVGEGVGVAPGALLRPVRVFSPSYVGDFRVAQAIVWAVDQGARVINLSFGGTAYSYLLHEAINYALERQVVVVAAAGNQGSVARFYPAGLPGVIAVGAADGQGRPAWFSNRGSWVGVWAPGVRIYSAIPFGGYTLLSGTSMAAPIVSGVVALIKARYPFIQPFHVYQALKAGPGPNAPLALQFSSFQRPACLYLRVLWEGAPALDVDVTLGGPGAFFAKTNAQGEVKFLQLPPGDYRLTLAFPTPQGRWFHEQSLSLNAGFSCLLPLTLSLP</sequence>
<dbReference type="PROSITE" id="PS00136">
    <property type="entry name" value="SUBTILASE_ASP"/>
    <property type="match status" value="1"/>
</dbReference>
<reference evidence="10" key="1">
    <citation type="submission" date="2016-10" db="EMBL/GenBank/DDBJ databases">
        <authorList>
            <person name="Varghese N."/>
            <person name="Submissions S."/>
        </authorList>
    </citation>
    <scope>NUCLEOTIDE SEQUENCE [LARGE SCALE GENOMIC DNA]</scope>
    <source>
        <strain evidence="10">CGMCC 1.6992</strain>
    </source>
</reference>
<dbReference type="Proteomes" id="UP000199446">
    <property type="component" value="Unassembled WGS sequence"/>
</dbReference>
<evidence type="ECO:0000313" key="10">
    <source>
        <dbReference type="Proteomes" id="UP000199446"/>
    </source>
</evidence>
<comment type="similarity">
    <text evidence="1 5 6">Belongs to the peptidase S8 family.</text>
</comment>
<keyword evidence="2 5" id="KW-0645">Protease</keyword>
<dbReference type="AlphaFoldDB" id="A0A1G7K2X2"/>
<dbReference type="InterPro" id="IPR050131">
    <property type="entry name" value="Peptidase_S8_subtilisin-like"/>
</dbReference>
<dbReference type="PROSITE" id="PS51257">
    <property type="entry name" value="PROKAR_LIPOPROTEIN"/>
    <property type="match status" value="1"/>
</dbReference>
<dbReference type="PANTHER" id="PTHR43806:SF11">
    <property type="entry name" value="CEREVISIN-RELATED"/>
    <property type="match status" value="1"/>
</dbReference>
<dbReference type="InterPro" id="IPR036852">
    <property type="entry name" value="Peptidase_S8/S53_dom_sf"/>
</dbReference>
<proteinExistence type="inferred from homology"/>
<feature type="domain" description="Peptidase S8/S53" evidence="7">
    <location>
        <begin position="131"/>
        <end position="352"/>
    </location>
</feature>
<dbReference type="Pfam" id="PF00082">
    <property type="entry name" value="Peptidase_S8"/>
    <property type="match status" value="1"/>
</dbReference>
<dbReference type="GO" id="GO:0004252">
    <property type="term" value="F:serine-type endopeptidase activity"/>
    <property type="evidence" value="ECO:0007669"/>
    <property type="project" value="UniProtKB-UniRule"/>
</dbReference>
<keyword evidence="3 5" id="KW-0378">Hydrolase</keyword>
<protein>
    <submittedName>
        <fullName evidence="9">Subtilase family protein</fullName>
    </submittedName>
</protein>
<dbReference type="PROSITE" id="PS51892">
    <property type="entry name" value="SUBTILASE"/>
    <property type="match status" value="1"/>
</dbReference>
<dbReference type="PROSITE" id="PS00137">
    <property type="entry name" value="SUBTILASE_HIS"/>
    <property type="match status" value="1"/>
</dbReference>
<dbReference type="PANTHER" id="PTHR43806">
    <property type="entry name" value="PEPTIDASE S8"/>
    <property type="match status" value="1"/>
</dbReference>
<gene>
    <name evidence="9" type="ORF">SAMN04488243_14016</name>
</gene>
<dbReference type="InterPro" id="IPR015500">
    <property type="entry name" value="Peptidase_S8_subtilisin-rel"/>
</dbReference>
<evidence type="ECO:0000259" key="7">
    <source>
        <dbReference type="Pfam" id="PF00082"/>
    </source>
</evidence>
<evidence type="ECO:0000256" key="3">
    <source>
        <dbReference type="ARBA" id="ARBA00022801"/>
    </source>
</evidence>
<evidence type="ECO:0000259" key="8">
    <source>
        <dbReference type="Pfam" id="PF22148"/>
    </source>
</evidence>
<feature type="active site" description="Charge relay system" evidence="5">
    <location>
        <position position="140"/>
    </location>
</feature>
<keyword evidence="4 5" id="KW-0720">Serine protease</keyword>
<dbReference type="PRINTS" id="PR00723">
    <property type="entry name" value="SUBTILISIN"/>
</dbReference>
<dbReference type="InterPro" id="IPR023828">
    <property type="entry name" value="Peptidase_S8_Ser-AS"/>
</dbReference>
<evidence type="ECO:0000256" key="4">
    <source>
        <dbReference type="ARBA" id="ARBA00022825"/>
    </source>
</evidence>
<evidence type="ECO:0000256" key="5">
    <source>
        <dbReference type="PROSITE-ProRule" id="PRU01240"/>
    </source>
</evidence>
<dbReference type="Pfam" id="PF22148">
    <property type="entry name" value="Fervidolysin_NPro-like"/>
    <property type="match status" value="1"/>
</dbReference>
<dbReference type="EMBL" id="FNBC01000040">
    <property type="protein sequence ID" value="SDF31452.1"/>
    <property type="molecule type" value="Genomic_DNA"/>
</dbReference>
<dbReference type="PROSITE" id="PS00138">
    <property type="entry name" value="SUBTILASE_SER"/>
    <property type="match status" value="1"/>
</dbReference>
<dbReference type="InterPro" id="IPR022398">
    <property type="entry name" value="Peptidase_S8_His-AS"/>
</dbReference>
<dbReference type="Gene3D" id="3.40.50.200">
    <property type="entry name" value="Peptidase S8/S53 domain"/>
    <property type="match status" value="1"/>
</dbReference>
<dbReference type="InterPro" id="IPR023827">
    <property type="entry name" value="Peptidase_S8_Asp-AS"/>
</dbReference>
<feature type="active site" description="Charge relay system" evidence="5">
    <location>
        <position position="178"/>
    </location>
</feature>
<evidence type="ECO:0000256" key="1">
    <source>
        <dbReference type="ARBA" id="ARBA00011073"/>
    </source>
</evidence>